<dbReference type="OrthoDB" id="569183at2"/>
<protein>
    <submittedName>
        <fullName evidence="1">Nucleotidyltransferase</fullName>
    </submittedName>
</protein>
<organism evidence="1 2">
    <name type="scientific">Chamaesiphon polymorphus CCALA 037</name>
    <dbReference type="NCBI Taxonomy" id="2107692"/>
    <lineage>
        <taxon>Bacteria</taxon>
        <taxon>Bacillati</taxon>
        <taxon>Cyanobacteriota</taxon>
        <taxon>Cyanophyceae</taxon>
        <taxon>Gomontiellales</taxon>
        <taxon>Chamaesiphonaceae</taxon>
        <taxon>Chamaesiphon</taxon>
    </lineage>
</organism>
<dbReference type="Pfam" id="PF10127">
    <property type="entry name" value="RlaP"/>
    <property type="match status" value="1"/>
</dbReference>
<gene>
    <name evidence="1" type="ORF">C7B77_24920</name>
</gene>
<accession>A0A2T1FMB3</accession>
<name>A0A2T1FMB3_9CYAN</name>
<dbReference type="RefSeq" id="WP_106311281.1">
    <property type="nucleotide sequence ID" value="NZ_PVWO01000485.1"/>
</dbReference>
<dbReference type="GO" id="GO:0016740">
    <property type="term" value="F:transferase activity"/>
    <property type="evidence" value="ECO:0007669"/>
    <property type="project" value="UniProtKB-KW"/>
</dbReference>
<dbReference type="PANTHER" id="PTHR34817:SF1">
    <property type="entry name" value="NUCLEOTIDYLTRANSFERASE"/>
    <property type="match status" value="1"/>
</dbReference>
<dbReference type="PANTHER" id="PTHR34817">
    <property type="entry name" value="NUCLEOTIDYLTRANSFERASE"/>
    <property type="match status" value="1"/>
</dbReference>
<evidence type="ECO:0000313" key="2">
    <source>
        <dbReference type="Proteomes" id="UP000238937"/>
    </source>
</evidence>
<reference evidence="1 2" key="1">
    <citation type="submission" date="2018-03" db="EMBL/GenBank/DDBJ databases">
        <title>The ancient ancestry and fast evolution of plastids.</title>
        <authorList>
            <person name="Moore K.R."/>
            <person name="Magnabosco C."/>
            <person name="Momper L."/>
            <person name="Gold D.A."/>
            <person name="Bosak T."/>
            <person name="Fournier G.P."/>
        </authorList>
    </citation>
    <scope>NUCLEOTIDE SEQUENCE [LARGE SCALE GENOMIC DNA]</scope>
    <source>
        <strain evidence="1 2">CCALA 037</strain>
    </source>
</reference>
<keyword evidence="1" id="KW-0808">Transferase</keyword>
<comment type="caution">
    <text evidence="1">The sequence shown here is derived from an EMBL/GenBank/DDBJ whole genome shotgun (WGS) entry which is preliminary data.</text>
</comment>
<dbReference type="Proteomes" id="UP000238937">
    <property type="component" value="Unassembled WGS sequence"/>
</dbReference>
<proteinExistence type="predicted"/>
<keyword evidence="2" id="KW-1185">Reference proteome</keyword>
<dbReference type="InterPro" id="IPR018775">
    <property type="entry name" value="RlaP"/>
</dbReference>
<sequence>MQRLEVEQRTILIGLAGSHGYGLSRPGSDLDYRGVFIAGKPYYLGFDKVEQKDSGWDTEPGMLDFLDGQKDTVIYELKKFIQLLAGANPNIIELLWLKDYPVKTEVGKYLIQNRRMFLSKRVKHTYSGYAFAQIKKIESHRKWLLNPPQERPTPEKFGLTGERPLNKEELNAFLEYLYALVRGKIEYLAEAQELHQLLTGDIDYKGLLKQHNLTDDVLEYTQNLTNSRGDFIKLLQKSQQYQNALREWNAYQSWQTNRNPTRAGMEKQSGFDLKHAMHCIRLLRSGLEILRSGEVFVDRQEVGDADEFRAILNGELTYEQVTALADNLVAELDRAYDDSILPHHPDLPAINQLCIELVEMQGW</sequence>
<dbReference type="EMBL" id="PVWO01000485">
    <property type="protein sequence ID" value="PSB46156.1"/>
    <property type="molecule type" value="Genomic_DNA"/>
</dbReference>
<evidence type="ECO:0000313" key="1">
    <source>
        <dbReference type="EMBL" id="PSB46156.1"/>
    </source>
</evidence>
<dbReference type="AlphaFoldDB" id="A0A2T1FMB3"/>